<gene>
    <name evidence="3" type="ORF">SAMN04488006_1798</name>
</gene>
<dbReference type="SMART" id="SM00257">
    <property type="entry name" value="LysM"/>
    <property type="match status" value="3"/>
</dbReference>
<dbReference type="Pfam" id="PF01476">
    <property type="entry name" value="LysM"/>
    <property type="match status" value="3"/>
</dbReference>
<dbReference type="SUPFAM" id="SSF53822">
    <property type="entry name" value="Periplasmic binding protein-like I"/>
    <property type="match status" value="1"/>
</dbReference>
<dbReference type="CDD" id="cd00118">
    <property type="entry name" value="LysM"/>
    <property type="match status" value="3"/>
</dbReference>
<feature type="chain" id="PRO_5011694062" evidence="1">
    <location>
        <begin position="21"/>
        <end position="582"/>
    </location>
</feature>
<dbReference type="SUPFAM" id="SSF54106">
    <property type="entry name" value="LysM domain"/>
    <property type="match status" value="3"/>
</dbReference>
<feature type="domain" description="LysM" evidence="2">
    <location>
        <begin position="87"/>
        <end position="130"/>
    </location>
</feature>
<name>A0A1I6QHZ7_9FLAO</name>
<dbReference type="OrthoDB" id="2149800at2"/>
<dbReference type="InterPro" id="IPR018392">
    <property type="entry name" value="LysM"/>
</dbReference>
<dbReference type="RefSeq" id="WP_090225083.1">
    <property type="nucleotide sequence ID" value="NZ_FOZP01000004.1"/>
</dbReference>
<dbReference type="InterPro" id="IPR028082">
    <property type="entry name" value="Peripla_BP_I"/>
</dbReference>
<dbReference type="STRING" id="593133.SAMN04488006_1798"/>
<protein>
    <submittedName>
        <fullName evidence="3">Amino acid/amide ABC transporter substrate-binding protein, HAAT family</fullName>
    </submittedName>
</protein>
<evidence type="ECO:0000256" key="1">
    <source>
        <dbReference type="SAM" id="SignalP"/>
    </source>
</evidence>
<keyword evidence="4" id="KW-1185">Reference proteome</keyword>
<keyword evidence="1" id="KW-0732">Signal</keyword>
<dbReference type="PANTHER" id="PTHR33734:SF22">
    <property type="entry name" value="MEMBRANE-BOUND LYTIC MUREIN TRANSGLYCOSYLASE D"/>
    <property type="match status" value="1"/>
</dbReference>
<sequence length="582" mass="65916">MNLSKLFLVFLFLTSVASFAQQKKYITYIVKEGETIKSIAKEYDLSTRDLLKLNPDVSRKPDAETVIIVPNKNYGKNIIETDNTNVNLYEVQPKETIYGISKKFNVSINDLINANPGLEDGLKIGMKLIIPGIETNQKSSTEKEYILHTVVKDNTIYNLTRKYDITEAELLKLNPDLKEGLKLGMVLKISKNNNEEVIVKVPLFNDYNSNLINESLGVTFKEKINLNKELNVVFLLPYQLNKINDSIASSIFTKNNLTNVATDFHLGALMAIDSLKEKGANLKVHFFDSENSLSKIQSLVNKVNFNDVDVVIGPLFFEKAEWLSKNIKAPIITPFFSKNQDTYGAENLIKASPKEALVEDKLITYLERTYNGENIIVINDGKAESQNALWRIVNKLNAFDDIKQVSVIKPEKGYIAAGRVTEKLKEGTKNWIFLISEDNVTTASTINNLKSLADKFSIRLISLEKGKNFDTVDNNYLGQLNFTYPTAEFFNMNNEIVKNFFNKYQKVNNTIPSDYAIRGFDVTYDVLIRLASYETLEESLKAGKSVRVSSSFNYAKKINGSFENNGIYVIQYTKELVPLILQ</sequence>
<accession>A0A1I6QHZ7</accession>
<dbReference type="AlphaFoldDB" id="A0A1I6QHZ7"/>
<evidence type="ECO:0000313" key="3">
    <source>
        <dbReference type="EMBL" id="SFS52117.1"/>
    </source>
</evidence>
<proteinExistence type="predicted"/>
<dbReference type="Gene3D" id="3.10.350.10">
    <property type="entry name" value="LysM domain"/>
    <property type="match status" value="3"/>
</dbReference>
<dbReference type="GO" id="GO:0008932">
    <property type="term" value="F:lytic endotransglycosylase activity"/>
    <property type="evidence" value="ECO:0007669"/>
    <property type="project" value="TreeGrafter"/>
</dbReference>
<dbReference type="Proteomes" id="UP000199312">
    <property type="component" value="Unassembled WGS sequence"/>
</dbReference>
<dbReference type="Gene3D" id="3.40.50.2300">
    <property type="match status" value="2"/>
</dbReference>
<dbReference type="PANTHER" id="PTHR33734">
    <property type="entry name" value="LYSM DOMAIN-CONTAINING GPI-ANCHORED PROTEIN 2"/>
    <property type="match status" value="1"/>
</dbReference>
<feature type="signal peptide" evidence="1">
    <location>
        <begin position="1"/>
        <end position="20"/>
    </location>
</feature>
<reference evidence="4" key="1">
    <citation type="submission" date="2016-10" db="EMBL/GenBank/DDBJ databases">
        <authorList>
            <person name="Varghese N."/>
            <person name="Submissions S."/>
        </authorList>
    </citation>
    <scope>NUCLEOTIDE SEQUENCE [LARGE SCALE GENOMIC DNA]</scope>
    <source>
        <strain evidence="4">DSM 24450</strain>
    </source>
</reference>
<feature type="domain" description="LysM" evidence="2">
    <location>
        <begin position="146"/>
        <end position="189"/>
    </location>
</feature>
<evidence type="ECO:0000313" key="4">
    <source>
        <dbReference type="Proteomes" id="UP000199312"/>
    </source>
</evidence>
<dbReference type="EMBL" id="FOZP01000004">
    <property type="protein sequence ID" value="SFS52117.1"/>
    <property type="molecule type" value="Genomic_DNA"/>
</dbReference>
<dbReference type="InterPro" id="IPR036779">
    <property type="entry name" value="LysM_dom_sf"/>
</dbReference>
<dbReference type="PROSITE" id="PS51782">
    <property type="entry name" value="LYSM"/>
    <property type="match status" value="3"/>
</dbReference>
<organism evidence="3 4">
    <name type="scientific">Lutibacter maritimus</name>
    <dbReference type="NCBI Taxonomy" id="593133"/>
    <lineage>
        <taxon>Bacteria</taxon>
        <taxon>Pseudomonadati</taxon>
        <taxon>Bacteroidota</taxon>
        <taxon>Flavobacteriia</taxon>
        <taxon>Flavobacteriales</taxon>
        <taxon>Flavobacteriaceae</taxon>
        <taxon>Lutibacter</taxon>
    </lineage>
</organism>
<evidence type="ECO:0000259" key="2">
    <source>
        <dbReference type="PROSITE" id="PS51782"/>
    </source>
</evidence>
<feature type="domain" description="LysM" evidence="2">
    <location>
        <begin position="26"/>
        <end position="69"/>
    </location>
</feature>